<evidence type="ECO:0000313" key="3">
    <source>
        <dbReference type="Proteomes" id="UP000321491"/>
    </source>
</evidence>
<dbReference type="AlphaFoldDB" id="A0A511UXP4"/>
<dbReference type="GO" id="GO:0006508">
    <property type="term" value="P:proteolysis"/>
    <property type="evidence" value="ECO:0007669"/>
    <property type="project" value="UniProtKB-KW"/>
</dbReference>
<dbReference type="InterPro" id="IPR029062">
    <property type="entry name" value="Class_I_gatase-like"/>
</dbReference>
<proteinExistence type="predicted"/>
<organism evidence="2 3">
    <name type="scientific">Cerasibacillus quisquiliarum</name>
    <dbReference type="NCBI Taxonomy" id="227865"/>
    <lineage>
        <taxon>Bacteria</taxon>
        <taxon>Bacillati</taxon>
        <taxon>Bacillota</taxon>
        <taxon>Bacilli</taxon>
        <taxon>Bacillales</taxon>
        <taxon>Bacillaceae</taxon>
        <taxon>Cerasibacillus</taxon>
    </lineage>
</organism>
<comment type="caution">
    <text evidence="2">The sequence shown here is derived from an EMBL/GenBank/DDBJ whole genome shotgun (WGS) entry which is preliminary data.</text>
</comment>
<protein>
    <submittedName>
        <fullName evidence="2">Putative protease YdeA</fullName>
    </submittedName>
</protein>
<dbReference type="Pfam" id="PF01965">
    <property type="entry name" value="DJ-1_PfpI"/>
    <property type="match status" value="1"/>
</dbReference>
<dbReference type="InterPro" id="IPR052158">
    <property type="entry name" value="INH-QAR"/>
</dbReference>
<dbReference type="GO" id="GO:0008233">
    <property type="term" value="F:peptidase activity"/>
    <property type="evidence" value="ECO:0007669"/>
    <property type="project" value="UniProtKB-KW"/>
</dbReference>
<dbReference type="PANTHER" id="PTHR43130:SF3">
    <property type="entry name" value="HTH-TYPE TRANSCRIPTIONAL REGULATOR RV1931C"/>
    <property type="match status" value="1"/>
</dbReference>
<evidence type="ECO:0000313" key="2">
    <source>
        <dbReference type="EMBL" id="GEN31400.1"/>
    </source>
</evidence>
<dbReference type="RefSeq" id="WP_170226654.1">
    <property type="nucleotide sequence ID" value="NZ_BJXW01000015.1"/>
</dbReference>
<dbReference type="Gene3D" id="3.40.50.880">
    <property type="match status" value="1"/>
</dbReference>
<gene>
    <name evidence="2" type="primary">ydeA</name>
    <name evidence="2" type="ORF">CQU01_16380</name>
</gene>
<dbReference type="SUPFAM" id="SSF52317">
    <property type="entry name" value="Class I glutamine amidotransferase-like"/>
    <property type="match status" value="1"/>
</dbReference>
<dbReference type="PANTHER" id="PTHR43130">
    <property type="entry name" value="ARAC-FAMILY TRANSCRIPTIONAL REGULATOR"/>
    <property type="match status" value="1"/>
</dbReference>
<keyword evidence="2" id="KW-0645">Protease</keyword>
<keyword evidence="3" id="KW-1185">Reference proteome</keyword>
<feature type="domain" description="DJ-1/PfpI" evidence="1">
    <location>
        <begin position="2"/>
        <end position="154"/>
    </location>
</feature>
<dbReference type="Proteomes" id="UP000321491">
    <property type="component" value="Unassembled WGS sequence"/>
</dbReference>
<name>A0A511UXP4_9BACI</name>
<dbReference type="EMBL" id="BJXW01000015">
    <property type="protein sequence ID" value="GEN31400.1"/>
    <property type="molecule type" value="Genomic_DNA"/>
</dbReference>
<keyword evidence="2" id="KW-0378">Hydrolase</keyword>
<reference evidence="2 3" key="1">
    <citation type="submission" date="2019-07" db="EMBL/GenBank/DDBJ databases">
        <title>Whole genome shotgun sequence of Cerasibacillus quisquiliarum NBRC 102429.</title>
        <authorList>
            <person name="Hosoyama A."/>
            <person name="Uohara A."/>
            <person name="Ohji S."/>
            <person name="Ichikawa N."/>
        </authorList>
    </citation>
    <scope>NUCLEOTIDE SEQUENCE [LARGE SCALE GENOMIC DNA]</scope>
    <source>
        <strain evidence="2 3">NBRC 102429</strain>
    </source>
</reference>
<accession>A0A511UXP4</accession>
<evidence type="ECO:0000259" key="1">
    <source>
        <dbReference type="Pfam" id="PF01965"/>
    </source>
</evidence>
<dbReference type="InterPro" id="IPR002818">
    <property type="entry name" value="DJ-1/PfpI"/>
</dbReference>
<sequence length="185" mass="20771">MKKALLLLFDDYADFQIGHLLFFLKKKGNYRVMTVSVEGKDIVSLGGLTVKPDLSLLDVNIEEFNIVIMPGGDTFDPLLSNESFIYFLKKVHSLNIPIASICGSAVLLGKAGILLNQKFTCNEQTFKQYKEYFSNTTYTGEDVELGQQMITAKGSSFTSFTVGDYLNLWSNEEEKRDAWAFCKGD</sequence>